<gene>
    <name evidence="1" type="ORF">N8T08_004359</name>
</gene>
<sequence>MDSVIKETRRFKTGVMPHGTDEPIARCVHLLLEDVTLSDGTFLPKGVQIGIPIQIHFNESSYAEPERFNGYQFVEMADDPRKEKFRHLVSTSPDHLEFGYSKHACPGWLSAANETTHPYRNKARLQVI</sequence>
<keyword evidence="2" id="KW-1185">Reference proteome</keyword>
<evidence type="ECO:0000313" key="2">
    <source>
        <dbReference type="Proteomes" id="UP001177260"/>
    </source>
</evidence>
<protein>
    <submittedName>
        <fullName evidence="1">Uncharacterized protein</fullName>
    </submittedName>
</protein>
<accession>A0ACC3B459</accession>
<name>A0ACC3B459_9EURO</name>
<organism evidence="1 2">
    <name type="scientific">Aspergillus melleus</name>
    <dbReference type="NCBI Taxonomy" id="138277"/>
    <lineage>
        <taxon>Eukaryota</taxon>
        <taxon>Fungi</taxon>
        <taxon>Dikarya</taxon>
        <taxon>Ascomycota</taxon>
        <taxon>Pezizomycotina</taxon>
        <taxon>Eurotiomycetes</taxon>
        <taxon>Eurotiomycetidae</taxon>
        <taxon>Eurotiales</taxon>
        <taxon>Aspergillaceae</taxon>
        <taxon>Aspergillus</taxon>
        <taxon>Aspergillus subgen. Circumdati</taxon>
    </lineage>
</organism>
<dbReference type="Proteomes" id="UP001177260">
    <property type="component" value="Unassembled WGS sequence"/>
</dbReference>
<evidence type="ECO:0000313" key="1">
    <source>
        <dbReference type="EMBL" id="KAK1145207.1"/>
    </source>
</evidence>
<dbReference type="EMBL" id="JAOPJF010000025">
    <property type="protein sequence ID" value="KAK1145207.1"/>
    <property type="molecule type" value="Genomic_DNA"/>
</dbReference>
<comment type="caution">
    <text evidence="1">The sequence shown here is derived from an EMBL/GenBank/DDBJ whole genome shotgun (WGS) entry which is preliminary data.</text>
</comment>
<proteinExistence type="predicted"/>
<reference evidence="1 2" key="1">
    <citation type="journal article" date="2023" name="ACS Omega">
        <title>Identification of the Neoaspergillic Acid Biosynthesis Gene Cluster by Establishing an In Vitro CRISPR-Ribonucleoprotein Genetic System in Aspergillus melleus.</title>
        <authorList>
            <person name="Yuan B."/>
            <person name="Grau M.F."/>
            <person name="Murata R.M."/>
            <person name="Torok T."/>
            <person name="Venkateswaran K."/>
            <person name="Stajich J.E."/>
            <person name="Wang C.C.C."/>
        </authorList>
    </citation>
    <scope>NUCLEOTIDE SEQUENCE [LARGE SCALE GENOMIC DNA]</scope>
    <source>
        <strain evidence="1 2">IMV 1140</strain>
    </source>
</reference>